<feature type="compositionally biased region" description="Basic and acidic residues" evidence="2">
    <location>
        <begin position="36"/>
        <end position="48"/>
    </location>
</feature>
<accession>A0A8H3FJD4</accession>
<sequence length="475" mass="52913">MSSRSRSKSARRHNPLAEDLVATGNLRVKSNKRKAKAEDVEDRFVDSRSSRKILKIGQELAEEDQKENAPIIPDPAFTFESRFGAESQSDEDAAVGEDDWGDEEDGVVEEVDLNGDDLDLYNKFMPTKDDTLLDSVKDAGTQSGEGTNLADLILEKIAIHEATTVREPRLQGGGAPKDAVELPAKVVEVYSKIGLLLSRYKSGKLPKPFKIIPTLPQWEDLLSITRPEIWTSNACYEATRIFVSAKPHIVQQFLASVILDRVRDDIHENKKLNVHLYKALKKSLYKPAAFFKGFLFPLVTTGTCTLREAHIVSSVLVRVSIPVLHSAAALLRLTEIAAEQISLATESAGATNVFIRVLLEKKYALPYKVIDGLVFHFLRFRAMPTDGSDVNNLAARDLKLPVLWHQCLLAFAQRYRNDITEDQREALLDLLLMRGHKDIGPEVRRELLEGRGRGVPVEEQGVDGGDDTMVLDPVN</sequence>
<feature type="compositionally biased region" description="Basic residues" evidence="2">
    <location>
        <begin position="1"/>
        <end position="14"/>
    </location>
</feature>
<dbReference type="GO" id="GO:0005730">
    <property type="term" value="C:nucleolus"/>
    <property type="evidence" value="ECO:0007669"/>
    <property type="project" value="TreeGrafter"/>
</dbReference>
<reference evidence="3" key="1">
    <citation type="submission" date="2021-03" db="EMBL/GenBank/DDBJ databases">
        <authorList>
            <person name="Tagirdzhanova G."/>
        </authorList>
    </citation>
    <scope>NUCLEOTIDE SEQUENCE</scope>
</reference>
<comment type="similarity">
    <text evidence="1">Belongs to the bystin family.</text>
</comment>
<feature type="region of interest" description="Disordered" evidence="2">
    <location>
        <begin position="1"/>
        <end position="48"/>
    </location>
</feature>
<gene>
    <name evidence="3" type="ORF">HETSPECPRED_005439</name>
</gene>
<dbReference type="OrthoDB" id="2192561at2759"/>
<dbReference type="GO" id="GO:0030688">
    <property type="term" value="C:preribosome, small subunit precursor"/>
    <property type="evidence" value="ECO:0007669"/>
    <property type="project" value="TreeGrafter"/>
</dbReference>
<dbReference type="GO" id="GO:0006364">
    <property type="term" value="P:rRNA processing"/>
    <property type="evidence" value="ECO:0007669"/>
    <property type="project" value="TreeGrafter"/>
</dbReference>
<dbReference type="PANTHER" id="PTHR12821">
    <property type="entry name" value="BYSTIN"/>
    <property type="match status" value="1"/>
</dbReference>
<dbReference type="GO" id="GO:0030515">
    <property type="term" value="F:snoRNA binding"/>
    <property type="evidence" value="ECO:0007669"/>
    <property type="project" value="TreeGrafter"/>
</dbReference>
<keyword evidence="4" id="KW-1185">Reference proteome</keyword>
<evidence type="ECO:0000313" key="3">
    <source>
        <dbReference type="EMBL" id="CAF9923852.1"/>
    </source>
</evidence>
<dbReference type="PANTHER" id="PTHR12821:SF0">
    <property type="entry name" value="BYSTIN"/>
    <property type="match status" value="1"/>
</dbReference>
<dbReference type="Pfam" id="PF05291">
    <property type="entry name" value="Bystin"/>
    <property type="match status" value="1"/>
</dbReference>
<name>A0A8H3FJD4_9LECA</name>
<proteinExistence type="inferred from homology"/>
<organism evidence="3 4">
    <name type="scientific">Heterodermia speciosa</name>
    <dbReference type="NCBI Taxonomy" id="116794"/>
    <lineage>
        <taxon>Eukaryota</taxon>
        <taxon>Fungi</taxon>
        <taxon>Dikarya</taxon>
        <taxon>Ascomycota</taxon>
        <taxon>Pezizomycotina</taxon>
        <taxon>Lecanoromycetes</taxon>
        <taxon>OSLEUM clade</taxon>
        <taxon>Lecanoromycetidae</taxon>
        <taxon>Caliciales</taxon>
        <taxon>Physciaceae</taxon>
        <taxon>Heterodermia</taxon>
    </lineage>
</organism>
<dbReference type="AlphaFoldDB" id="A0A8H3FJD4"/>
<evidence type="ECO:0000313" key="4">
    <source>
        <dbReference type="Proteomes" id="UP000664521"/>
    </source>
</evidence>
<feature type="region of interest" description="Disordered" evidence="2">
    <location>
        <begin position="455"/>
        <end position="475"/>
    </location>
</feature>
<dbReference type="Proteomes" id="UP000664521">
    <property type="component" value="Unassembled WGS sequence"/>
</dbReference>
<dbReference type="GO" id="GO:0005737">
    <property type="term" value="C:cytoplasm"/>
    <property type="evidence" value="ECO:0007669"/>
    <property type="project" value="TreeGrafter"/>
</dbReference>
<evidence type="ECO:0000256" key="1">
    <source>
        <dbReference type="ARBA" id="ARBA00007114"/>
    </source>
</evidence>
<evidence type="ECO:0008006" key="5">
    <source>
        <dbReference type="Google" id="ProtNLM"/>
    </source>
</evidence>
<protein>
    <recommendedName>
        <fullName evidence="5">Bystin</fullName>
    </recommendedName>
</protein>
<dbReference type="InterPro" id="IPR007955">
    <property type="entry name" value="Bystin"/>
</dbReference>
<comment type="caution">
    <text evidence="3">The sequence shown here is derived from an EMBL/GenBank/DDBJ whole genome shotgun (WGS) entry which is preliminary data.</text>
</comment>
<evidence type="ECO:0000256" key="2">
    <source>
        <dbReference type="SAM" id="MobiDB-lite"/>
    </source>
</evidence>
<dbReference type="EMBL" id="CAJPDS010000034">
    <property type="protein sequence ID" value="CAF9923852.1"/>
    <property type="molecule type" value="Genomic_DNA"/>
</dbReference>